<evidence type="ECO:0000259" key="7">
    <source>
        <dbReference type="PROSITE" id="PS51369"/>
    </source>
</evidence>
<evidence type="ECO:0000256" key="4">
    <source>
        <dbReference type="ARBA" id="ARBA00023163"/>
    </source>
</evidence>
<feature type="compositionally biased region" description="Basic and acidic residues" evidence="6">
    <location>
        <begin position="429"/>
        <end position="440"/>
    </location>
</feature>
<dbReference type="Proteomes" id="UP000237105">
    <property type="component" value="Unassembled WGS sequence"/>
</dbReference>
<dbReference type="PANTHER" id="PTHR31072">
    <property type="entry name" value="TRANSCRIPTION FACTOR TCP4-RELATED"/>
    <property type="match status" value="1"/>
</dbReference>
<keyword evidence="5" id="KW-0539">Nucleus</keyword>
<dbReference type="InterPro" id="IPR005333">
    <property type="entry name" value="Transcription_factor_TCP"/>
</dbReference>
<feature type="compositionally biased region" description="Basic and acidic residues" evidence="6">
    <location>
        <begin position="62"/>
        <end position="71"/>
    </location>
</feature>
<evidence type="ECO:0000256" key="5">
    <source>
        <dbReference type="ARBA" id="ARBA00023242"/>
    </source>
</evidence>
<feature type="region of interest" description="Disordered" evidence="6">
    <location>
        <begin position="262"/>
        <end position="306"/>
    </location>
</feature>
<evidence type="ECO:0000256" key="1">
    <source>
        <dbReference type="ARBA" id="ARBA00004123"/>
    </source>
</evidence>
<dbReference type="OrthoDB" id="1904351at2759"/>
<organism evidence="8 9">
    <name type="scientific">Parasponia andersonii</name>
    <name type="common">Sponia andersonii</name>
    <dbReference type="NCBI Taxonomy" id="3476"/>
    <lineage>
        <taxon>Eukaryota</taxon>
        <taxon>Viridiplantae</taxon>
        <taxon>Streptophyta</taxon>
        <taxon>Embryophyta</taxon>
        <taxon>Tracheophyta</taxon>
        <taxon>Spermatophyta</taxon>
        <taxon>Magnoliopsida</taxon>
        <taxon>eudicotyledons</taxon>
        <taxon>Gunneridae</taxon>
        <taxon>Pentapetalae</taxon>
        <taxon>rosids</taxon>
        <taxon>fabids</taxon>
        <taxon>Rosales</taxon>
        <taxon>Cannabaceae</taxon>
        <taxon>Parasponia</taxon>
    </lineage>
</organism>
<protein>
    <submittedName>
        <fullName evidence="8">TCP transcription factor</fullName>
    </submittedName>
</protein>
<dbReference type="EMBL" id="JXTB01000050">
    <property type="protein sequence ID" value="PON70380.1"/>
    <property type="molecule type" value="Genomic_DNA"/>
</dbReference>
<evidence type="ECO:0000313" key="8">
    <source>
        <dbReference type="EMBL" id="PON70380.1"/>
    </source>
</evidence>
<comment type="caution">
    <text evidence="8">The sequence shown here is derived from an EMBL/GenBank/DDBJ whole genome shotgun (WGS) entry which is preliminary data.</text>
</comment>
<proteinExistence type="predicted"/>
<dbReference type="PANTHER" id="PTHR31072:SF170">
    <property type="entry name" value="TRANSCRIPTION FACTOR TCP15-RELATED"/>
    <property type="match status" value="1"/>
</dbReference>
<name>A0A2P5DAS8_PARAD</name>
<accession>A0A2P5DAS8</accession>
<dbReference type="GO" id="GO:0003700">
    <property type="term" value="F:DNA-binding transcription factor activity"/>
    <property type="evidence" value="ECO:0007669"/>
    <property type="project" value="InterPro"/>
</dbReference>
<gene>
    <name evidence="8" type="ORF">PanWU01x14_080490</name>
</gene>
<evidence type="ECO:0000256" key="3">
    <source>
        <dbReference type="ARBA" id="ARBA00023125"/>
    </source>
</evidence>
<evidence type="ECO:0000256" key="2">
    <source>
        <dbReference type="ARBA" id="ARBA00023015"/>
    </source>
</evidence>
<evidence type="ECO:0000313" key="9">
    <source>
        <dbReference type="Proteomes" id="UP000237105"/>
    </source>
</evidence>
<dbReference type="Pfam" id="PF03634">
    <property type="entry name" value="TCP"/>
    <property type="match status" value="1"/>
</dbReference>
<dbReference type="AlphaFoldDB" id="A0A2P5DAS8"/>
<feature type="compositionally biased region" description="Low complexity" evidence="6">
    <location>
        <begin position="281"/>
        <end position="306"/>
    </location>
</feature>
<keyword evidence="3" id="KW-0238">DNA-binding</keyword>
<dbReference type="GO" id="GO:0043565">
    <property type="term" value="F:sequence-specific DNA binding"/>
    <property type="evidence" value="ECO:0007669"/>
    <property type="project" value="TreeGrafter"/>
</dbReference>
<keyword evidence="4" id="KW-0804">Transcription</keyword>
<dbReference type="InterPro" id="IPR017887">
    <property type="entry name" value="TF_TCP_subgr"/>
</dbReference>
<feature type="domain" description="TCP" evidence="7">
    <location>
        <begin position="63"/>
        <end position="117"/>
    </location>
</feature>
<keyword evidence="2" id="KW-0805">Transcription regulation</keyword>
<dbReference type="STRING" id="3476.A0A2P5DAS8"/>
<sequence>MIMEPENGIRSRPNFPLQLLEKKEEQAPCSTISGSSEPNPLRPGSALQLPEPPKKAPPKRTSTKDRHTKVDGRGRRIRMPATCAARVFQLTRELGHKSDGETIEWLLQQAEPAVIAATGTGTIPANFTSLNISLRNSGSSMSAPSHFRSSYFNPNSYHFGAAAASQFIKTTSSSSRAEWERSSAILMDESQQRRVLFSAGIGLLSSSSSSEVNSPSSSSSSSMMLNFNSGNVSNILQMKQELRDQAAGLEAASAAAAAAAAEAEAGQRKRRQGLEQDLSPQQSAQNLMNSNNNNSNNYLLQSSSGSLPASHNPIPAAFWMLPNNSASNSNQLLAAAAAAGPVSGSHDPMWTFPNVSNTSNMYRGPITSGLHFMNFPPVALLPGQQLGSGAAPGGGGGGGSDSHLGMLAAFNAYRPILGGGAAESQVSGSHEHHGGDDGHDTTSTTSHR</sequence>
<reference evidence="9" key="1">
    <citation type="submission" date="2016-06" db="EMBL/GenBank/DDBJ databases">
        <title>Parallel loss of symbiosis genes in relatives of nitrogen-fixing non-legume Parasponia.</title>
        <authorList>
            <person name="Van Velzen R."/>
            <person name="Holmer R."/>
            <person name="Bu F."/>
            <person name="Rutten L."/>
            <person name="Van Zeijl A."/>
            <person name="Liu W."/>
            <person name="Santuari L."/>
            <person name="Cao Q."/>
            <person name="Sharma T."/>
            <person name="Shen D."/>
            <person name="Roswanjaya Y."/>
            <person name="Wardhani T."/>
            <person name="Kalhor M.S."/>
            <person name="Jansen J."/>
            <person name="Van den Hoogen J."/>
            <person name="Gungor B."/>
            <person name="Hartog M."/>
            <person name="Hontelez J."/>
            <person name="Verver J."/>
            <person name="Yang W.-C."/>
            <person name="Schijlen E."/>
            <person name="Repin R."/>
            <person name="Schilthuizen M."/>
            <person name="Schranz E."/>
            <person name="Heidstra R."/>
            <person name="Miyata K."/>
            <person name="Fedorova E."/>
            <person name="Kohlen W."/>
            <person name="Bisseling T."/>
            <person name="Smit S."/>
            <person name="Geurts R."/>
        </authorList>
    </citation>
    <scope>NUCLEOTIDE SEQUENCE [LARGE SCALE GENOMIC DNA]</scope>
    <source>
        <strain evidence="9">cv. WU1-14</strain>
    </source>
</reference>
<feature type="region of interest" description="Disordered" evidence="6">
    <location>
        <begin position="1"/>
        <end position="71"/>
    </location>
</feature>
<dbReference type="GO" id="GO:0005634">
    <property type="term" value="C:nucleus"/>
    <property type="evidence" value="ECO:0007669"/>
    <property type="project" value="UniProtKB-SubCell"/>
</dbReference>
<feature type="region of interest" description="Disordered" evidence="6">
    <location>
        <begin position="420"/>
        <end position="448"/>
    </location>
</feature>
<keyword evidence="9" id="KW-1185">Reference proteome</keyword>
<comment type="subcellular location">
    <subcellularLocation>
        <location evidence="1">Nucleus</location>
    </subcellularLocation>
</comment>
<dbReference type="PROSITE" id="PS51369">
    <property type="entry name" value="TCP"/>
    <property type="match status" value="1"/>
</dbReference>
<feature type="compositionally biased region" description="Polar residues" evidence="6">
    <location>
        <begin position="28"/>
        <end position="38"/>
    </location>
</feature>
<evidence type="ECO:0000256" key="6">
    <source>
        <dbReference type="SAM" id="MobiDB-lite"/>
    </source>
</evidence>